<keyword evidence="1" id="KW-0472">Membrane</keyword>
<dbReference type="EMBL" id="JALBWM010000437">
    <property type="protein sequence ID" value="MCO1337156.1"/>
    <property type="molecule type" value="Genomic_DNA"/>
</dbReference>
<feature type="non-terminal residue" evidence="2">
    <location>
        <position position="1"/>
    </location>
</feature>
<name>A0A9X2J9Y7_9GAMM</name>
<dbReference type="AlphaFoldDB" id="A0A9X2J9Y7"/>
<evidence type="ECO:0000313" key="2">
    <source>
        <dbReference type="EMBL" id="MCO1337156.1"/>
    </source>
</evidence>
<dbReference type="Proteomes" id="UP001139028">
    <property type="component" value="Unassembled WGS sequence"/>
</dbReference>
<dbReference type="RefSeq" id="WP_252473425.1">
    <property type="nucleotide sequence ID" value="NZ_JALBWM010000437.1"/>
</dbReference>
<dbReference type="InterPro" id="IPR025140">
    <property type="entry name" value="Holin_2-3"/>
</dbReference>
<feature type="transmembrane region" description="Helical" evidence="1">
    <location>
        <begin position="6"/>
        <end position="23"/>
    </location>
</feature>
<keyword evidence="1" id="KW-0812">Transmembrane</keyword>
<evidence type="ECO:0000256" key="1">
    <source>
        <dbReference type="SAM" id="Phobius"/>
    </source>
</evidence>
<comment type="caution">
    <text evidence="2">The sequence shown here is derived from an EMBL/GenBank/DDBJ whole genome shotgun (WGS) entry which is preliminary data.</text>
</comment>
<keyword evidence="3" id="KW-1185">Reference proteome</keyword>
<accession>A0A9X2J9Y7</accession>
<gene>
    <name evidence="2" type="ORF">MO867_22815</name>
</gene>
<protein>
    <submittedName>
        <fullName evidence="2">Holin</fullName>
    </submittedName>
</protein>
<organism evidence="2 3">
    <name type="scientific">Microbulbifer okhotskensis</name>
    <dbReference type="NCBI Taxonomy" id="2926617"/>
    <lineage>
        <taxon>Bacteria</taxon>
        <taxon>Pseudomonadati</taxon>
        <taxon>Pseudomonadota</taxon>
        <taxon>Gammaproteobacteria</taxon>
        <taxon>Cellvibrionales</taxon>
        <taxon>Microbulbiferaceae</taxon>
        <taxon>Microbulbifer</taxon>
    </lineage>
</organism>
<dbReference type="Pfam" id="PF13272">
    <property type="entry name" value="Holin_2-3"/>
    <property type="match status" value="1"/>
</dbReference>
<evidence type="ECO:0000313" key="3">
    <source>
        <dbReference type="Proteomes" id="UP001139028"/>
    </source>
</evidence>
<reference evidence="2" key="1">
    <citation type="journal article" date="2022" name="Arch. Microbiol.">
        <title>Microbulbifer okhotskensis sp. nov., isolated from a deep bottom sediment of the Okhotsk Sea.</title>
        <authorList>
            <person name="Romanenko L."/>
            <person name="Kurilenko V."/>
            <person name="Otstavnykh N."/>
            <person name="Velansky P."/>
            <person name="Isaeva M."/>
            <person name="Mikhailov V."/>
        </authorList>
    </citation>
    <scope>NUCLEOTIDE SEQUENCE</scope>
    <source>
        <strain evidence="2">OS29</strain>
    </source>
</reference>
<keyword evidence="1" id="KW-1133">Transmembrane helix</keyword>
<sequence length="80" mass="8970">QQLPVVLYKTALVTGAVVLGYWLDRSLFHYARPHDFFQLSLRLQKDSMVGARELRLNASLATLRRALIVLACVLGMTLGL</sequence>
<proteinExistence type="predicted"/>